<dbReference type="FunFam" id="3.40.309.10:FF:000012">
    <property type="entry name" value="Betaine aldehyde dehydrogenase"/>
    <property type="match status" value="1"/>
</dbReference>
<proteinExistence type="inferred from homology"/>
<dbReference type="InterPro" id="IPR016162">
    <property type="entry name" value="Ald_DH_N"/>
</dbReference>
<evidence type="ECO:0000259" key="5">
    <source>
        <dbReference type="Pfam" id="PF00171"/>
    </source>
</evidence>
<dbReference type="STRING" id="105984.A0A427XQ82"/>
<comment type="caution">
    <text evidence="6">The sequence shown here is derived from an EMBL/GenBank/DDBJ whole genome shotgun (WGS) entry which is preliminary data.</text>
</comment>
<dbReference type="GO" id="GO:0004030">
    <property type="term" value="F:aldehyde dehydrogenase [NAD(P)+] activity"/>
    <property type="evidence" value="ECO:0007669"/>
    <property type="project" value="UniProtKB-ARBA"/>
</dbReference>
<dbReference type="InterPro" id="IPR015590">
    <property type="entry name" value="Aldehyde_DH_dom"/>
</dbReference>
<evidence type="ECO:0000313" key="7">
    <source>
        <dbReference type="Proteomes" id="UP000279236"/>
    </source>
</evidence>
<dbReference type="Gene3D" id="3.40.605.10">
    <property type="entry name" value="Aldehyde Dehydrogenase, Chain A, domain 1"/>
    <property type="match status" value="1"/>
</dbReference>
<dbReference type="InterPro" id="IPR016161">
    <property type="entry name" value="Ald_DH/histidinol_DH"/>
</dbReference>
<dbReference type="PANTHER" id="PTHR11699">
    <property type="entry name" value="ALDEHYDE DEHYDROGENASE-RELATED"/>
    <property type="match status" value="1"/>
</dbReference>
<dbReference type="FunFam" id="3.40.605.10:FF:000026">
    <property type="entry name" value="Aldehyde dehydrogenase, putative"/>
    <property type="match status" value="1"/>
</dbReference>
<dbReference type="SUPFAM" id="SSF53720">
    <property type="entry name" value="ALDH-like"/>
    <property type="match status" value="1"/>
</dbReference>
<evidence type="ECO:0000313" key="6">
    <source>
        <dbReference type="EMBL" id="RSH80977.1"/>
    </source>
</evidence>
<dbReference type="InterPro" id="IPR016163">
    <property type="entry name" value="Ald_DH_C"/>
</dbReference>
<evidence type="ECO:0000256" key="1">
    <source>
        <dbReference type="ARBA" id="ARBA00009986"/>
    </source>
</evidence>
<dbReference type="Gene3D" id="3.40.309.10">
    <property type="entry name" value="Aldehyde Dehydrogenase, Chain A, domain 2"/>
    <property type="match status" value="1"/>
</dbReference>
<keyword evidence="2 4" id="KW-0560">Oxidoreductase</keyword>
<feature type="active site" evidence="3">
    <location>
        <position position="286"/>
    </location>
</feature>
<sequence>MLSTARISRARSLQGAFSSRRYTSGTHSQLSVPKLGTVELPTGLFINNEWVTASGGDTVPTVNPATGATIANVAHASQADVDKAVAAARSAFKTTWGTNVPGTERAKVLSNLADLMERDANKIAAIERHGVRIARESDVVDSIACLRYYAGMADKVHGQTIDTLGKDRFIYTLHQPIGVCGQIIPWNYPLSMWSWKVGPAIAAGCTIVMKPSELTPLTALMMCDLAKEAGFPAGVLNTVPGLGSTTGDAIARHMDIDKWPSPSSTPGRRRISVAAAESNLKKVTLELGGKSPLIVFPSADVDDAATWTANGIWYNMGQDCCASSRVYVHESKYDAYLSALQSRAAAAALGPPSDEATSFGPLISGAQRDKVLGYIASGVSEGARVVAGGKPWGTEGFWVEPTILADTTPAMRVVKEEIFGPVVCVQKFRSEEEVLEAANATEYGLAAAVFTNDARQATRVAHALDAGTVWVNQYGLVPPQAPFGGFKQSGIGRELGSYGLDAYTQVKAVHMNIGMTASWPA</sequence>
<name>A0A427XQ82_9TREE</name>
<organism evidence="6 7">
    <name type="scientific">Apiotrichum porosum</name>
    <dbReference type="NCBI Taxonomy" id="105984"/>
    <lineage>
        <taxon>Eukaryota</taxon>
        <taxon>Fungi</taxon>
        <taxon>Dikarya</taxon>
        <taxon>Basidiomycota</taxon>
        <taxon>Agaricomycotina</taxon>
        <taxon>Tremellomycetes</taxon>
        <taxon>Trichosporonales</taxon>
        <taxon>Trichosporonaceae</taxon>
        <taxon>Apiotrichum</taxon>
    </lineage>
</organism>
<dbReference type="OrthoDB" id="310895at2759"/>
<dbReference type="FunFam" id="3.40.605.10:FF:000050">
    <property type="entry name" value="Aldehyde dehydrogenase, mitochondrial"/>
    <property type="match status" value="1"/>
</dbReference>
<evidence type="ECO:0000256" key="3">
    <source>
        <dbReference type="PROSITE-ProRule" id="PRU10007"/>
    </source>
</evidence>
<dbReference type="GeneID" id="39592951"/>
<dbReference type="Proteomes" id="UP000279236">
    <property type="component" value="Unassembled WGS sequence"/>
</dbReference>
<gene>
    <name evidence="6" type="primary">ALD5_5</name>
    <name evidence="6" type="ORF">EHS24_008408</name>
</gene>
<evidence type="ECO:0000256" key="4">
    <source>
        <dbReference type="RuleBase" id="RU003345"/>
    </source>
</evidence>
<dbReference type="RefSeq" id="XP_028475696.1">
    <property type="nucleotide sequence ID" value="XM_028623722.1"/>
</dbReference>
<evidence type="ECO:0000256" key="2">
    <source>
        <dbReference type="ARBA" id="ARBA00023002"/>
    </source>
</evidence>
<dbReference type="InterPro" id="IPR029510">
    <property type="entry name" value="Ald_DH_CS_GLU"/>
</dbReference>
<dbReference type="PROSITE" id="PS00687">
    <property type="entry name" value="ALDEHYDE_DEHYDR_GLU"/>
    <property type="match status" value="1"/>
</dbReference>
<keyword evidence="7" id="KW-1185">Reference proteome</keyword>
<dbReference type="Pfam" id="PF00171">
    <property type="entry name" value="Aldedh"/>
    <property type="match status" value="1"/>
</dbReference>
<dbReference type="AlphaFoldDB" id="A0A427XQ82"/>
<feature type="domain" description="Aldehyde dehydrogenase" evidence="5">
    <location>
        <begin position="50"/>
        <end position="509"/>
    </location>
</feature>
<dbReference type="EMBL" id="RSCE01000007">
    <property type="protein sequence ID" value="RSH80977.1"/>
    <property type="molecule type" value="Genomic_DNA"/>
</dbReference>
<protein>
    <submittedName>
        <fullName evidence="6">Aldehyde dehydrogenase (NAD(P)(+)) ald5</fullName>
    </submittedName>
</protein>
<reference evidence="6 7" key="1">
    <citation type="submission" date="2018-11" db="EMBL/GenBank/DDBJ databases">
        <title>Genome sequence of Apiotrichum porosum DSM 27194.</title>
        <authorList>
            <person name="Aliyu H."/>
            <person name="Gorte O."/>
            <person name="Ochsenreither K."/>
        </authorList>
    </citation>
    <scope>NUCLEOTIDE SEQUENCE [LARGE SCALE GENOMIC DNA]</scope>
    <source>
        <strain evidence="6 7">DSM 27194</strain>
    </source>
</reference>
<comment type="similarity">
    <text evidence="1 4">Belongs to the aldehyde dehydrogenase family.</text>
</comment>
<accession>A0A427XQ82</accession>